<evidence type="ECO:0000256" key="12">
    <source>
        <dbReference type="RuleBase" id="RU003357"/>
    </source>
</evidence>
<dbReference type="InterPro" id="IPR012910">
    <property type="entry name" value="Plug_dom"/>
</dbReference>
<evidence type="ECO:0000256" key="4">
    <source>
        <dbReference type="ARBA" id="ARBA00022496"/>
    </source>
</evidence>
<keyword evidence="3 11" id="KW-1134">Transmembrane beta strand</keyword>
<evidence type="ECO:0000256" key="5">
    <source>
        <dbReference type="ARBA" id="ARBA00022692"/>
    </source>
</evidence>
<dbReference type="RefSeq" id="WP_264946497.1">
    <property type="nucleotide sequence ID" value="NZ_JAPDRA010000015.1"/>
</dbReference>
<organism evidence="16 17">
    <name type="scientific">Sphingomonas canadensis</name>
    <dbReference type="NCBI Taxonomy" id="1219257"/>
    <lineage>
        <taxon>Bacteria</taxon>
        <taxon>Pseudomonadati</taxon>
        <taxon>Pseudomonadota</taxon>
        <taxon>Alphaproteobacteria</taxon>
        <taxon>Sphingomonadales</taxon>
        <taxon>Sphingomonadaceae</taxon>
        <taxon>Sphingomonas</taxon>
    </lineage>
</organism>
<name>A0ABW3HAS1_9SPHN</name>
<keyword evidence="5 11" id="KW-0812">Transmembrane</keyword>
<keyword evidence="2 11" id="KW-0813">Transport</keyword>
<evidence type="ECO:0000256" key="2">
    <source>
        <dbReference type="ARBA" id="ARBA00022448"/>
    </source>
</evidence>
<dbReference type="Proteomes" id="UP001596977">
    <property type="component" value="Unassembled WGS sequence"/>
</dbReference>
<dbReference type="InterPro" id="IPR036942">
    <property type="entry name" value="Beta-barrel_TonB_sf"/>
</dbReference>
<dbReference type="PANTHER" id="PTHR32552:SF81">
    <property type="entry name" value="TONB-DEPENDENT OUTER MEMBRANE RECEPTOR"/>
    <property type="match status" value="1"/>
</dbReference>
<comment type="caution">
    <text evidence="16">The sequence shown here is derived from an EMBL/GenBank/DDBJ whole genome shotgun (WGS) entry which is preliminary data.</text>
</comment>
<evidence type="ECO:0000256" key="8">
    <source>
        <dbReference type="ARBA" id="ARBA00023077"/>
    </source>
</evidence>
<dbReference type="Pfam" id="PF07715">
    <property type="entry name" value="Plug"/>
    <property type="match status" value="1"/>
</dbReference>
<comment type="similarity">
    <text evidence="11 12">Belongs to the TonB-dependent receptor family.</text>
</comment>
<evidence type="ECO:0000259" key="15">
    <source>
        <dbReference type="Pfam" id="PF07715"/>
    </source>
</evidence>
<keyword evidence="13" id="KW-0732">Signal</keyword>
<evidence type="ECO:0000256" key="11">
    <source>
        <dbReference type="PROSITE-ProRule" id="PRU01360"/>
    </source>
</evidence>
<keyword evidence="17" id="KW-1185">Reference proteome</keyword>
<evidence type="ECO:0000256" key="7">
    <source>
        <dbReference type="ARBA" id="ARBA00023065"/>
    </source>
</evidence>
<reference evidence="17" key="1">
    <citation type="journal article" date="2019" name="Int. J. Syst. Evol. Microbiol.">
        <title>The Global Catalogue of Microorganisms (GCM) 10K type strain sequencing project: providing services to taxonomists for standard genome sequencing and annotation.</title>
        <authorList>
            <consortium name="The Broad Institute Genomics Platform"/>
            <consortium name="The Broad Institute Genome Sequencing Center for Infectious Disease"/>
            <person name="Wu L."/>
            <person name="Ma J."/>
        </authorList>
    </citation>
    <scope>NUCLEOTIDE SEQUENCE [LARGE SCALE GENOMIC DNA]</scope>
    <source>
        <strain evidence="17">CCUG 62982</strain>
    </source>
</reference>
<keyword evidence="9 11" id="KW-0472">Membrane</keyword>
<keyword evidence="6" id="KW-0408">Iron</keyword>
<evidence type="ECO:0000256" key="3">
    <source>
        <dbReference type="ARBA" id="ARBA00022452"/>
    </source>
</evidence>
<dbReference type="Gene3D" id="2.40.170.20">
    <property type="entry name" value="TonB-dependent receptor, beta-barrel domain"/>
    <property type="match status" value="1"/>
</dbReference>
<accession>A0ABW3HAS1</accession>
<dbReference type="Pfam" id="PF00593">
    <property type="entry name" value="TonB_dep_Rec_b-barrel"/>
    <property type="match status" value="1"/>
</dbReference>
<dbReference type="InterPro" id="IPR000531">
    <property type="entry name" value="Beta-barrel_TonB"/>
</dbReference>
<dbReference type="PANTHER" id="PTHR32552">
    <property type="entry name" value="FERRICHROME IRON RECEPTOR-RELATED"/>
    <property type="match status" value="1"/>
</dbReference>
<dbReference type="InterPro" id="IPR039426">
    <property type="entry name" value="TonB-dep_rcpt-like"/>
</dbReference>
<feature type="chain" id="PRO_5045418617" evidence="13">
    <location>
        <begin position="37"/>
        <end position="784"/>
    </location>
</feature>
<evidence type="ECO:0000256" key="6">
    <source>
        <dbReference type="ARBA" id="ARBA00023004"/>
    </source>
</evidence>
<evidence type="ECO:0000313" key="17">
    <source>
        <dbReference type="Proteomes" id="UP001596977"/>
    </source>
</evidence>
<keyword evidence="4" id="KW-0410">Iron transport</keyword>
<comment type="subcellular location">
    <subcellularLocation>
        <location evidence="1 11">Cell outer membrane</location>
        <topology evidence="1 11">Multi-pass membrane protein</topology>
    </subcellularLocation>
</comment>
<evidence type="ECO:0000256" key="9">
    <source>
        <dbReference type="ARBA" id="ARBA00023136"/>
    </source>
</evidence>
<keyword evidence="10 11" id="KW-0998">Cell outer membrane</keyword>
<dbReference type="SUPFAM" id="SSF56935">
    <property type="entry name" value="Porins"/>
    <property type="match status" value="1"/>
</dbReference>
<dbReference type="PROSITE" id="PS52016">
    <property type="entry name" value="TONB_DEPENDENT_REC_3"/>
    <property type="match status" value="1"/>
</dbReference>
<evidence type="ECO:0000256" key="1">
    <source>
        <dbReference type="ARBA" id="ARBA00004571"/>
    </source>
</evidence>
<feature type="domain" description="TonB-dependent receptor plug" evidence="15">
    <location>
        <begin position="68"/>
        <end position="178"/>
    </location>
</feature>
<feature type="signal peptide" evidence="13">
    <location>
        <begin position="1"/>
        <end position="36"/>
    </location>
</feature>
<evidence type="ECO:0000259" key="14">
    <source>
        <dbReference type="Pfam" id="PF00593"/>
    </source>
</evidence>
<proteinExistence type="inferred from homology"/>
<gene>
    <name evidence="16" type="ORF">ACFQ1E_19765</name>
</gene>
<evidence type="ECO:0000256" key="10">
    <source>
        <dbReference type="ARBA" id="ARBA00023237"/>
    </source>
</evidence>
<keyword evidence="7" id="KW-0406">Ion transport</keyword>
<feature type="domain" description="TonB-dependent receptor-like beta-barrel" evidence="14">
    <location>
        <begin position="324"/>
        <end position="747"/>
    </location>
</feature>
<sequence length="784" mass="84640">MKAPIESGRAPRFGAQRIWAASLAAIAISAAAPALASAPEPDQADEQQDTGPANGEIVVTAQFRDQNLQDTPLAITAMTGDQLEARGQNSVADIAGQAPNVSLEKGEGQRGSGLIAYIRGIGQYNSAPFYEPGVGTYVDDVYIASMTGALFKLLDLDRVEVLRGPQGTLAGKNSVGGAIKLFSLKPKGDGSGYAEVTYGSFDRIEGRAAGDFALTDNMFVRINVAAKKEDGYVTRLDYGCLNPASGFPQLVGPGDGCKAGTAGGESYVAGRAALRWLPAENIEINISGDYTAERNDPGADMLAAITNQANVPPTAVAGIAIDSRFATGGTYTSYADFCNRLAYGGTGAYCFDPTNKADIWGIQGSVDVDLSDHFSVKAITSYRSFATYAPNDSDGTPIPLSNLQVGYHGNQFSQELRLNGEVADNLLFTLGGYYLRSFVNGDQRVDIQYINFLFFNDDDTTSKSKAGYAQVVWDPIPQLHLTGGLRYTKETKDYVFYRTEPNGASTPIPGLYGLQGIYRGNSWDYRGNISFDVNDDVMIYAQYATGFKGGGTNGQPFFPDQVYPFGPERIGTWEGGVKMSLLDRRLTLNSAVFYSDYTDIQLQALTCPPPSTPAPCAGPQNVGSAHIKGFEIELAAEPVDGLNIDATLAHLDFDYYAINNVPTMTLDMRAPFTPEWKASFGAQYKIPLGGGAGSITPRIDVTYQSDLYTDPVNTAFNRIAGRTLANARLTWDNPDRNWQLALEVTNLTDKYYYSNYIDNTTFTGSTYGYPGAPRRWALSVKRTF</sequence>
<evidence type="ECO:0000313" key="16">
    <source>
        <dbReference type="EMBL" id="MFD0948586.1"/>
    </source>
</evidence>
<keyword evidence="8 12" id="KW-0798">TonB box</keyword>
<dbReference type="CDD" id="cd01347">
    <property type="entry name" value="ligand_gated_channel"/>
    <property type="match status" value="1"/>
</dbReference>
<keyword evidence="16" id="KW-0675">Receptor</keyword>
<protein>
    <submittedName>
        <fullName evidence="16">TonB-dependent receptor</fullName>
    </submittedName>
</protein>
<evidence type="ECO:0000256" key="13">
    <source>
        <dbReference type="SAM" id="SignalP"/>
    </source>
</evidence>
<dbReference type="EMBL" id="JBHTJG010000015">
    <property type="protein sequence ID" value="MFD0948586.1"/>
    <property type="molecule type" value="Genomic_DNA"/>
</dbReference>